<sequence>MAAKLILGLFLAAMVALGGCLGQAEKKAGQCTLEGCTMDVNDENSVQGANNAIAAKGQERNIVAEKSHDELLQEKVAPSKGVVLPVKWGDVLVKAVEAGAIDLNTYNALLARNRTKFTPEHEKLLLEGSDENISFTPENAYFNLTMLWALGLVNDNPILTKGKISEYGEQKAYFASTGGWGLGRRTGGELLASAKIIIFTPEQQKIVEEVAANTYRPCCSNPTGFPDCNHGMAALALAELMASQGATMEQIYEALLVANSYWFTQNYVSIAQYLEENGKDFSSIDSKELLGYDYSSQNGFGRIGNSLKNIPKVNVKGSTCAN</sequence>
<protein>
    <submittedName>
        <fullName evidence="1">Uncharacterized protein</fullName>
    </submittedName>
</protein>
<comment type="caution">
    <text evidence="1">The sequence shown here is derived from an EMBL/GenBank/DDBJ whole genome shotgun (WGS) entry which is preliminary data.</text>
</comment>
<accession>A0A8T3YKS0</accession>
<dbReference type="PROSITE" id="PS51257">
    <property type="entry name" value="PROKAR_LIPOPROTEIN"/>
    <property type="match status" value="1"/>
</dbReference>
<proteinExistence type="predicted"/>
<reference evidence="1" key="1">
    <citation type="submission" date="2020-07" db="EMBL/GenBank/DDBJ databases">
        <title>Huge and variable diversity of episymbiotic CPR bacteria and DPANN archaea in groundwater ecosystems.</title>
        <authorList>
            <person name="He C.Y."/>
            <person name="Keren R."/>
            <person name="Whittaker M."/>
            <person name="Farag I.F."/>
            <person name="Doudna J."/>
            <person name="Cate J.H.D."/>
            <person name="Banfield J.F."/>
        </authorList>
    </citation>
    <scope>NUCLEOTIDE SEQUENCE</scope>
    <source>
        <strain evidence="1">NC_groundwater_1296_Ag_S-0.2um_52_80</strain>
    </source>
</reference>
<organism evidence="1 2">
    <name type="scientific">Candidatus Iainarchaeum sp</name>
    <dbReference type="NCBI Taxonomy" id="3101447"/>
    <lineage>
        <taxon>Archaea</taxon>
        <taxon>Candidatus Iainarchaeota</taxon>
        <taxon>Candidatus Iainarchaeia</taxon>
        <taxon>Candidatus Iainarchaeales</taxon>
        <taxon>Candidatus Iainarchaeaceae</taxon>
        <taxon>Candidatus Iainarchaeum</taxon>
    </lineage>
</organism>
<evidence type="ECO:0000313" key="2">
    <source>
        <dbReference type="Proteomes" id="UP000732298"/>
    </source>
</evidence>
<dbReference type="EMBL" id="JACQPB010000025">
    <property type="protein sequence ID" value="MBI4210290.1"/>
    <property type="molecule type" value="Genomic_DNA"/>
</dbReference>
<dbReference type="AlphaFoldDB" id="A0A8T3YKS0"/>
<gene>
    <name evidence="1" type="ORF">HY544_02165</name>
</gene>
<evidence type="ECO:0000313" key="1">
    <source>
        <dbReference type="EMBL" id="MBI4210290.1"/>
    </source>
</evidence>
<name>A0A8T3YKS0_9ARCH</name>
<dbReference type="Proteomes" id="UP000732298">
    <property type="component" value="Unassembled WGS sequence"/>
</dbReference>